<evidence type="ECO:0000313" key="3">
    <source>
        <dbReference type="Proteomes" id="UP000007434"/>
    </source>
</evidence>
<dbReference type="GO" id="GO:0044877">
    <property type="term" value="F:protein-containing complex binding"/>
    <property type="evidence" value="ECO:0007669"/>
    <property type="project" value="TreeGrafter"/>
</dbReference>
<dbReference type="InterPro" id="IPR016040">
    <property type="entry name" value="NAD(P)-bd_dom"/>
</dbReference>
<name>E4RKF3_HALHG</name>
<feature type="domain" description="NAD(P)-binding" evidence="1">
    <location>
        <begin position="8"/>
        <end position="193"/>
    </location>
</feature>
<dbReference type="CDD" id="cd05243">
    <property type="entry name" value="SDR_a5"/>
    <property type="match status" value="1"/>
</dbReference>
<dbReference type="EMBL" id="CP002304">
    <property type="protein sequence ID" value="ADQ14662.1"/>
    <property type="molecule type" value="Genomic_DNA"/>
</dbReference>
<dbReference type="InterPro" id="IPR036291">
    <property type="entry name" value="NAD(P)-bd_dom_sf"/>
</dbReference>
<dbReference type="KEGG" id="has:Halsa_1234"/>
<keyword evidence="3" id="KW-1185">Reference proteome</keyword>
<dbReference type="STRING" id="656519.Halsa_1234"/>
<proteinExistence type="predicted"/>
<accession>E4RKF3</accession>
<dbReference type="Pfam" id="PF13460">
    <property type="entry name" value="NAD_binding_10"/>
    <property type="match status" value="1"/>
</dbReference>
<dbReference type="eggNOG" id="COG0702">
    <property type="taxonomic scope" value="Bacteria"/>
</dbReference>
<dbReference type="InterPro" id="IPR051207">
    <property type="entry name" value="ComplexI_NDUFA9_subunit"/>
</dbReference>
<evidence type="ECO:0000313" key="2">
    <source>
        <dbReference type="EMBL" id="ADQ14662.1"/>
    </source>
</evidence>
<dbReference type="Proteomes" id="UP000007434">
    <property type="component" value="Chromosome"/>
</dbReference>
<protein>
    <submittedName>
        <fullName evidence="2">NAD-dependent epimerase/dehydratase</fullName>
    </submittedName>
</protein>
<reference evidence="2 3" key="2">
    <citation type="journal article" date="2011" name="J. Bacteriol.">
        <title>Complete Genome Sequence of the Haloalkaliphilic, Hydrogen Producing Halanaerobium hydrogenoformans.</title>
        <authorList>
            <person name="Brown S.D."/>
            <person name="Begemann M.B."/>
            <person name="Mormile M.R."/>
            <person name="Wall J.D."/>
            <person name="Han C.S."/>
            <person name="Goodwin L.A."/>
            <person name="Pitluck S."/>
            <person name="Land M.L."/>
            <person name="Hauser L.J."/>
            <person name="Elias D.A."/>
        </authorList>
    </citation>
    <scope>NUCLEOTIDE SEQUENCE [LARGE SCALE GENOMIC DNA]</scope>
    <source>
        <strain evidence="3">sapolanicus</strain>
    </source>
</reference>
<dbReference type="PANTHER" id="PTHR12126:SF11">
    <property type="entry name" value="NADH DEHYDROGENASE [UBIQUINONE] 1 ALPHA SUBCOMPLEX SUBUNIT 9, MITOCHONDRIAL"/>
    <property type="match status" value="1"/>
</dbReference>
<dbReference type="SUPFAM" id="SSF51735">
    <property type="entry name" value="NAD(P)-binding Rossmann-fold domains"/>
    <property type="match status" value="1"/>
</dbReference>
<gene>
    <name evidence="2" type="ordered locus">Halsa_1234</name>
</gene>
<dbReference type="PANTHER" id="PTHR12126">
    <property type="entry name" value="NADH-UBIQUINONE OXIDOREDUCTASE 39 KDA SUBUNIT-RELATED"/>
    <property type="match status" value="1"/>
</dbReference>
<dbReference type="OrthoDB" id="9785372at2"/>
<dbReference type="Gene3D" id="3.40.50.720">
    <property type="entry name" value="NAD(P)-binding Rossmann-like Domain"/>
    <property type="match status" value="1"/>
</dbReference>
<evidence type="ECO:0000259" key="1">
    <source>
        <dbReference type="Pfam" id="PF13460"/>
    </source>
</evidence>
<dbReference type="HOGENOM" id="CLU_007383_6_6_9"/>
<sequence>MTKVLLAGATGYLGGYILNELINRNYDLRVVVRSPSKLSPEEVKKIEILEAQVTEAESIINCCQDVDIVISTLGITRQKDGFKYIDVDYQANKNLLDEALKHGVKKFIYISVFKGRELRDLKICEAKELFVDELKQAQLEHCIIRPNGFFSDMAEFFHMAQKGRIFLFGDGEFKVNPIHGKDLAVVCVDAVKNNEKEIEVGGPEILSQNEIASIAFDVAGNEKKITYIPEWLIKISLFLLRTFTFQKFYGPIELFLTVLSQDMVAPAMGDFTLREFYMNLK</sequence>
<organism evidence="2 3">
    <name type="scientific">Halanaerobium hydrogeniformans</name>
    <name type="common">Halanaerobium sp. (strain sapolanicus)</name>
    <dbReference type="NCBI Taxonomy" id="656519"/>
    <lineage>
        <taxon>Bacteria</taxon>
        <taxon>Bacillati</taxon>
        <taxon>Bacillota</taxon>
        <taxon>Clostridia</taxon>
        <taxon>Halanaerobiales</taxon>
        <taxon>Halanaerobiaceae</taxon>
        <taxon>Halanaerobium</taxon>
    </lineage>
</organism>
<dbReference type="RefSeq" id="WP_013405744.1">
    <property type="nucleotide sequence ID" value="NC_014654.1"/>
</dbReference>
<reference evidence="2 3" key="1">
    <citation type="submission" date="2010-11" db="EMBL/GenBank/DDBJ databases">
        <title>Complete sequence of Halanaerobium sp. sapolanicus.</title>
        <authorList>
            <consortium name="US DOE Joint Genome Institute"/>
            <person name="Lucas S."/>
            <person name="Copeland A."/>
            <person name="Lapidus A."/>
            <person name="Cheng J.-F."/>
            <person name="Bruce D."/>
            <person name="Goodwin L."/>
            <person name="Pitluck S."/>
            <person name="Davenport K."/>
            <person name="Detter J.C."/>
            <person name="Han C."/>
            <person name="Tapia R."/>
            <person name="Land M."/>
            <person name="Hauser L."/>
            <person name="Jeffries C."/>
            <person name="Kyrpides N."/>
            <person name="Ivanova N."/>
            <person name="Mikhailova N."/>
            <person name="Begemann M.B."/>
            <person name="Mormile M.R."/>
            <person name="Wall J.D."/>
            <person name="Elias D.A."/>
            <person name="Woyke T."/>
        </authorList>
    </citation>
    <scope>NUCLEOTIDE SEQUENCE [LARGE SCALE GENOMIC DNA]</scope>
    <source>
        <strain evidence="3">sapolanicus</strain>
    </source>
</reference>
<dbReference type="AlphaFoldDB" id="E4RKF3"/>